<protein>
    <submittedName>
        <fullName evidence="1">Phage portal protein</fullName>
    </submittedName>
</protein>
<proteinExistence type="predicted"/>
<evidence type="ECO:0000313" key="1">
    <source>
        <dbReference type="EMBL" id="RUT68681.1"/>
    </source>
</evidence>
<name>A0A434A2R2_9FLAO</name>
<reference evidence="2" key="1">
    <citation type="journal article" date="2019" name="Syst. Appl. Microbiol.">
        <title>Flavobacterium circumlabens sp. nov. and Flavobacterium cupreum sp. nov., two psychrotrophic species isolated from Antarctic environmental samples.</title>
        <authorList>
            <person name="Kralova S."/>
            <person name="Busse H.-J."/>
            <person name="Svec P."/>
            <person name="Maslanova I."/>
            <person name="Stankova E."/>
            <person name="Bartak M."/>
            <person name="Sedlacek I."/>
        </authorList>
    </citation>
    <scope>NUCLEOTIDE SEQUENCE [LARGE SCALE GENOMIC DNA]</scope>
    <source>
        <strain evidence="2">CCM 8825</strain>
    </source>
</reference>
<dbReference type="Pfam" id="PF05133">
    <property type="entry name" value="SPP1_portal"/>
    <property type="match status" value="1"/>
</dbReference>
<evidence type="ECO:0000313" key="2">
    <source>
        <dbReference type="Proteomes" id="UP000288102"/>
    </source>
</evidence>
<dbReference type="InterPro" id="IPR021145">
    <property type="entry name" value="Portal_protein_SPP1_Gp6-like"/>
</dbReference>
<dbReference type="OrthoDB" id="1452435at2"/>
<gene>
    <name evidence="1" type="ORF">D0817_20185</name>
</gene>
<dbReference type="EMBL" id="QWDM01000015">
    <property type="protein sequence ID" value="RUT68681.1"/>
    <property type="molecule type" value="Genomic_DNA"/>
</dbReference>
<comment type="caution">
    <text evidence="1">The sequence shown here is derived from an EMBL/GenBank/DDBJ whole genome shotgun (WGS) entry which is preliminary data.</text>
</comment>
<keyword evidence="2" id="KW-1185">Reference proteome</keyword>
<dbReference type="AlphaFoldDB" id="A0A434A2R2"/>
<organism evidence="1 2">
    <name type="scientific">Flavobacterium cupreum</name>
    <dbReference type="NCBI Taxonomy" id="2133766"/>
    <lineage>
        <taxon>Bacteria</taxon>
        <taxon>Pseudomonadati</taxon>
        <taxon>Bacteroidota</taxon>
        <taxon>Flavobacteriia</taxon>
        <taxon>Flavobacteriales</taxon>
        <taxon>Flavobacteriaceae</taxon>
        <taxon>Flavobacterium</taxon>
    </lineage>
</organism>
<dbReference type="RefSeq" id="WP_127340121.1">
    <property type="nucleotide sequence ID" value="NZ_QWDM01000015.1"/>
</dbReference>
<dbReference type="Proteomes" id="UP000288102">
    <property type="component" value="Unassembled WGS sequence"/>
</dbReference>
<accession>A0A434A2R2</accession>
<sequence length="476" mass="53519">MEEEFLLLLKTEPDKVIAKIKEQSKDSAKILAYQKEYKEHDRTIRDSQVGNIQKDKTVGLGEKAKLVRAVRIPIDYQKKIVSTATAFEVGKPVTLIPSEINDLSELISMIWKSNRIDSLLQKLVSLKKAETQGAIQFYISELKDNSLFGKILNFLKLKSQAKEIKSKLLDNTKGVMTPYFIGDDMIAFMWEYKAKNSEGKELNHVEIWDSLNYHYLNDSSGKLAYIENPIPHGFDRIPIVYVNQDEPEWFVVRELIDRYETSLSKLGGSNDYTAYPLLQIFGEVNSFPEKDDSGKVLQFPIKIDDEGKQIHGKAEFLTADNSAESAKLEFDSVKDLIYSISHTPDLSFNNLKGMGDVSGVALKLMFLDAVIKSTINEGDNRTMIERILNIITSGIVKTTNTNLVKFSLTLFYEVVFNSIIPDDVKTATDIITSLKSAGLLSTVTAIKLLDIVENPEDEVTLINAEVATLTKVPEVV</sequence>